<dbReference type="InterPro" id="IPR041916">
    <property type="entry name" value="Anti_sigma_zinc_sf"/>
</dbReference>
<dbReference type="InterPro" id="IPR002035">
    <property type="entry name" value="VWF_A"/>
</dbReference>
<dbReference type="PANTHER" id="PTHR10579">
    <property type="entry name" value="CALCIUM-ACTIVATED CHLORIDE CHANNEL REGULATOR"/>
    <property type="match status" value="1"/>
</dbReference>
<sequence length="708" mass="75720">MHPNPISPDDPRLTAYALNEMEPAESAEFEKLLQQDAAARQAVEEIRATSALVTGALEGEPAPVEVAAVRPAAILPGGDLRKLDGGGLRQSKIIRFPQFYYLVSGMAAACFAVFFVYWQRTQPVVEKRQYQEFDLTKLRGADEAGVTAPAPGSGTLQRHSAMVQSEAPNDVPRERIGQEESRMELMTFSDKKREAGPDGVTLGVNRGNIAVVGAARNTVWAAMPASAPALENFGTEAYGYRKDNDYQRVADHPLSTFSIDVDTASYANVRRFLTQGQRPPADAVRIEELVNYFPYHYPQPIGNVPFAASLEVASAPWAPEHRLVRVGLKGREVSDAARPPANLVFLLDVSGSMQSPNRLPLVKQSLRLLVEKLRADDRVAIAVYAGSSGLVLPSTPVSRKADILEAIDRLDAGGSTNGALGIHLAYDIAKANFIAGGVNRVILATDGDFNVGTTSEGELVRLIGEKAKSGVFLSVLGFGMGNLKDGTLEQIADKGNGNYAYIDSLAEAKKTLVEQAGGTLVTIAKDVKIQVEFNPAQVAAYRLIGYENRLLAKEDFNNDQVDAGEIGAGHTVTALYEVVPAGAELPGAGATPAVDELKYQKTEDSGRKTAVSGELLTVKVRYKEPAGDTSSKLEFPLRDAGTRFADASQDFKFAAAVAAFGMALRDSPHKGTLTLAEVSAWGREGLGGDAGGYRSEFLGLVGKAQALE</sequence>
<accession>A0A4Q1C4H7</accession>
<keyword evidence="2" id="KW-0472">Membrane</keyword>
<reference evidence="4 5" key="1">
    <citation type="submission" date="2019-01" db="EMBL/GenBank/DDBJ databases">
        <title>Lacunisphaera sp. strain TWA-58.</title>
        <authorList>
            <person name="Chen W.-M."/>
        </authorList>
    </citation>
    <scope>NUCLEOTIDE SEQUENCE [LARGE SCALE GENOMIC DNA]</scope>
    <source>
        <strain evidence="4 5">TWA-58</strain>
    </source>
</reference>
<dbReference type="Gene3D" id="3.40.50.410">
    <property type="entry name" value="von Willebrand factor, type A domain"/>
    <property type="match status" value="1"/>
</dbReference>
<gene>
    <name evidence="4" type="ORF">ESB00_16610</name>
</gene>
<dbReference type="Pfam" id="PF00092">
    <property type="entry name" value="VWA"/>
    <property type="match status" value="1"/>
</dbReference>
<dbReference type="OrthoDB" id="9805121at2"/>
<keyword evidence="5" id="KW-1185">Reference proteome</keyword>
<dbReference type="Pfam" id="PF12034">
    <property type="entry name" value="YfbK_C"/>
    <property type="match status" value="1"/>
</dbReference>
<dbReference type="InterPro" id="IPR051266">
    <property type="entry name" value="CLCR"/>
</dbReference>
<dbReference type="Pfam" id="PF12450">
    <property type="entry name" value="vWF_A"/>
    <property type="match status" value="1"/>
</dbReference>
<evidence type="ECO:0000259" key="3">
    <source>
        <dbReference type="PROSITE" id="PS50234"/>
    </source>
</evidence>
<dbReference type="Proteomes" id="UP000290218">
    <property type="component" value="Unassembled WGS sequence"/>
</dbReference>
<dbReference type="AlphaFoldDB" id="A0A4Q1C4H7"/>
<proteinExistence type="predicted"/>
<dbReference type="EMBL" id="SDHX01000002">
    <property type="protein sequence ID" value="RXK53318.1"/>
    <property type="molecule type" value="Genomic_DNA"/>
</dbReference>
<dbReference type="RefSeq" id="WP_129048908.1">
    <property type="nucleotide sequence ID" value="NZ_SDHX01000002.1"/>
</dbReference>
<protein>
    <submittedName>
        <fullName evidence="4">DUF3520 domain-containing protein</fullName>
    </submittedName>
</protein>
<dbReference type="Gene3D" id="1.10.10.1320">
    <property type="entry name" value="Anti-sigma factor, zinc-finger domain"/>
    <property type="match status" value="1"/>
</dbReference>
<dbReference type="CDD" id="cd01465">
    <property type="entry name" value="vWA_subgroup"/>
    <property type="match status" value="1"/>
</dbReference>
<dbReference type="SMART" id="SM00327">
    <property type="entry name" value="VWA"/>
    <property type="match status" value="1"/>
</dbReference>
<feature type="transmembrane region" description="Helical" evidence="2">
    <location>
        <begin position="99"/>
        <end position="118"/>
    </location>
</feature>
<keyword evidence="2" id="KW-0812">Transmembrane</keyword>
<dbReference type="PANTHER" id="PTHR10579:SF43">
    <property type="entry name" value="ZINC FINGER (C3HC4-TYPE RING FINGER) FAMILY PROTEIN"/>
    <property type="match status" value="1"/>
</dbReference>
<organism evidence="4 5">
    <name type="scientific">Oleiharenicola lentus</name>
    <dbReference type="NCBI Taxonomy" id="2508720"/>
    <lineage>
        <taxon>Bacteria</taxon>
        <taxon>Pseudomonadati</taxon>
        <taxon>Verrucomicrobiota</taxon>
        <taxon>Opitutia</taxon>
        <taxon>Opitutales</taxon>
        <taxon>Opitutaceae</taxon>
        <taxon>Oleiharenicola</taxon>
    </lineage>
</organism>
<dbReference type="InterPro" id="IPR022156">
    <property type="entry name" value="Uncharacterised_YfbK_N"/>
</dbReference>
<dbReference type="InterPro" id="IPR036465">
    <property type="entry name" value="vWFA_dom_sf"/>
</dbReference>
<evidence type="ECO:0000256" key="1">
    <source>
        <dbReference type="SAM" id="MobiDB-lite"/>
    </source>
</evidence>
<comment type="caution">
    <text evidence="4">The sequence shown here is derived from an EMBL/GenBank/DDBJ whole genome shotgun (WGS) entry which is preliminary data.</text>
</comment>
<evidence type="ECO:0000313" key="4">
    <source>
        <dbReference type="EMBL" id="RXK53318.1"/>
    </source>
</evidence>
<dbReference type="SUPFAM" id="SSF53300">
    <property type="entry name" value="vWA-like"/>
    <property type="match status" value="1"/>
</dbReference>
<feature type="compositionally biased region" description="Polar residues" evidence="1">
    <location>
        <begin position="154"/>
        <end position="167"/>
    </location>
</feature>
<name>A0A4Q1C4H7_9BACT</name>
<dbReference type="InterPro" id="IPR021908">
    <property type="entry name" value="YfbK_C"/>
</dbReference>
<feature type="domain" description="VWFA" evidence="3">
    <location>
        <begin position="342"/>
        <end position="527"/>
    </location>
</feature>
<feature type="region of interest" description="Disordered" evidence="1">
    <location>
        <begin position="144"/>
        <end position="181"/>
    </location>
</feature>
<keyword evidence="2" id="KW-1133">Transmembrane helix</keyword>
<feature type="compositionally biased region" description="Basic and acidic residues" evidence="1">
    <location>
        <begin position="171"/>
        <end position="181"/>
    </location>
</feature>
<dbReference type="PROSITE" id="PS50234">
    <property type="entry name" value="VWFA"/>
    <property type="match status" value="1"/>
</dbReference>
<evidence type="ECO:0000313" key="5">
    <source>
        <dbReference type="Proteomes" id="UP000290218"/>
    </source>
</evidence>
<evidence type="ECO:0000256" key="2">
    <source>
        <dbReference type="SAM" id="Phobius"/>
    </source>
</evidence>